<protein>
    <recommendedName>
        <fullName evidence="3">Calcineurin-like phosphoesterase domain-containing protein</fullName>
    </recommendedName>
</protein>
<dbReference type="InterPro" id="IPR029052">
    <property type="entry name" value="Metallo-depent_PP-like"/>
</dbReference>
<dbReference type="Gene3D" id="3.60.21.10">
    <property type="match status" value="1"/>
</dbReference>
<name>A0A7S4LN71_9EUGL</name>
<evidence type="ECO:0000256" key="2">
    <source>
        <dbReference type="SAM" id="Phobius"/>
    </source>
</evidence>
<dbReference type="CDD" id="cd07379">
    <property type="entry name" value="MPP_239FB"/>
    <property type="match status" value="1"/>
</dbReference>
<feature type="region of interest" description="Disordered" evidence="1">
    <location>
        <begin position="237"/>
        <end position="334"/>
    </location>
</feature>
<dbReference type="SUPFAM" id="SSF56300">
    <property type="entry name" value="Metallo-dependent phosphatases"/>
    <property type="match status" value="1"/>
</dbReference>
<feature type="compositionally biased region" description="Low complexity" evidence="1">
    <location>
        <begin position="300"/>
        <end position="320"/>
    </location>
</feature>
<dbReference type="PANTHER" id="PTHR12905:SF0">
    <property type="entry name" value="CALCINEURIN-LIKE PHOSPHOESTERASE DOMAIN-CONTAINING PROTEIN"/>
    <property type="match status" value="1"/>
</dbReference>
<evidence type="ECO:0000256" key="1">
    <source>
        <dbReference type="SAM" id="MobiDB-lite"/>
    </source>
</evidence>
<feature type="domain" description="Calcineurin-like phosphoesterase" evidence="3">
    <location>
        <begin position="9"/>
        <end position="168"/>
    </location>
</feature>
<dbReference type="InterPro" id="IPR051693">
    <property type="entry name" value="UPF0046_metallophosphoest"/>
</dbReference>
<proteinExistence type="predicted"/>
<feature type="transmembrane region" description="Helical" evidence="2">
    <location>
        <begin position="343"/>
        <end position="361"/>
    </location>
</feature>
<reference evidence="4" key="1">
    <citation type="submission" date="2021-01" db="EMBL/GenBank/DDBJ databases">
        <authorList>
            <person name="Corre E."/>
            <person name="Pelletier E."/>
            <person name="Niang G."/>
            <person name="Scheremetjew M."/>
            <person name="Finn R."/>
            <person name="Kale V."/>
            <person name="Holt S."/>
            <person name="Cochrane G."/>
            <person name="Meng A."/>
            <person name="Brown T."/>
            <person name="Cohen L."/>
        </authorList>
    </citation>
    <scope>NUCLEOTIDE SEQUENCE</scope>
    <source>
        <strain evidence="4">CCMP1594</strain>
    </source>
</reference>
<dbReference type="GO" id="GO:0016787">
    <property type="term" value="F:hydrolase activity"/>
    <property type="evidence" value="ECO:0007669"/>
    <property type="project" value="InterPro"/>
</dbReference>
<dbReference type="EMBL" id="HBJA01148190">
    <property type="protein sequence ID" value="CAE0839630.1"/>
    <property type="molecule type" value="Transcribed_RNA"/>
</dbReference>
<accession>A0A7S4LN71</accession>
<evidence type="ECO:0000259" key="3">
    <source>
        <dbReference type="Pfam" id="PF00149"/>
    </source>
</evidence>
<keyword evidence="2" id="KW-0472">Membrane</keyword>
<dbReference type="InterPro" id="IPR004843">
    <property type="entry name" value="Calcineurin-like_PHP"/>
</dbReference>
<feature type="compositionally biased region" description="Basic and acidic residues" evidence="1">
    <location>
        <begin position="287"/>
        <end position="296"/>
    </location>
</feature>
<gene>
    <name evidence="4" type="ORF">EGYM00163_LOCUS51002</name>
</gene>
<feature type="compositionally biased region" description="Basic residues" evidence="1">
    <location>
        <begin position="325"/>
        <end position="334"/>
    </location>
</feature>
<sequence length="373" mass="41025">MDNGSRTVKVVHLSDTHTFHKQYNVPTGDILIHTGDFCRHQGAVKDFAKFDAWLKQQPHPYKLVVLGNHDMDTYIPEDEDLGKMLPSASHVFQKEEVTVMGLRIFGVSWNASMIDLELPKGLDILLSHDPPKGILDTAIGNKRLGDPVLRNQINVSQPRYHFFGHVHEAWGQTVVDWSKPQMRQITGPGGKSVTGPVEEGANATHFYNGAQANARTTELVHEPMVIEIRVPEGRHLESSVPLAVQDPAPAADGAPSQSTLRNRRKKGDPAKKAAKGTQATQVDDEPQVVHKEDRACGPDSPSSPAAERKAAALAVPAEAPSKAEKKARKEKGQACKKKGFDPVPWIGLVVFWCSLSVFLWYQSSKPRAVADSW</sequence>
<keyword evidence="2" id="KW-1133">Transmembrane helix</keyword>
<dbReference type="Pfam" id="PF00149">
    <property type="entry name" value="Metallophos"/>
    <property type="match status" value="1"/>
</dbReference>
<organism evidence="4">
    <name type="scientific">Eutreptiella gymnastica</name>
    <dbReference type="NCBI Taxonomy" id="73025"/>
    <lineage>
        <taxon>Eukaryota</taxon>
        <taxon>Discoba</taxon>
        <taxon>Euglenozoa</taxon>
        <taxon>Euglenida</taxon>
        <taxon>Spirocuta</taxon>
        <taxon>Euglenophyceae</taxon>
        <taxon>Eutreptiales</taxon>
        <taxon>Eutreptiaceae</taxon>
        <taxon>Eutreptiella</taxon>
    </lineage>
</organism>
<keyword evidence="2" id="KW-0812">Transmembrane</keyword>
<dbReference type="PANTHER" id="PTHR12905">
    <property type="entry name" value="METALLOPHOSPHOESTERASE"/>
    <property type="match status" value="1"/>
</dbReference>
<evidence type="ECO:0000313" key="4">
    <source>
        <dbReference type="EMBL" id="CAE0839630.1"/>
    </source>
</evidence>
<dbReference type="AlphaFoldDB" id="A0A7S4LN71"/>